<dbReference type="AlphaFoldDB" id="A0A1T4LTJ7"/>
<dbReference type="InterPro" id="IPR005119">
    <property type="entry name" value="LysR_subst-bd"/>
</dbReference>
<dbReference type="OrthoDB" id="9808620at2"/>
<organism evidence="6 7">
    <name type="scientific">Enhydrobacter aerosaccus</name>
    <dbReference type="NCBI Taxonomy" id="225324"/>
    <lineage>
        <taxon>Bacteria</taxon>
        <taxon>Pseudomonadati</taxon>
        <taxon>Pseudomonadota</taxon>
        <taxon>Alphaproteobacteria</taxon>
        <taxon>Hyphomicrobiales</taxon>
        <taxon>Enhydrobacter</taxon>
    </lineage>
</organism>
<evidence type="ECO:0000313" key="7">
    <source>
        <dbReference type="Proteomes" id="UP000190092"/>
    </source>
</evidence>
<keyword evidence="2" id="KW-0805">Transcription regulation</keyword>
<dbReference type="InterPro" id="IPR000847">
    <property type="entry name" value="LysR_HTH_N"/>
</dbReference>
<proteinExistence type="inferred from homology"/>
<dbReference type="PROSITE" id="PS50931">
    <property type="entry name" value="HTH_LYSR"/>
    <property type="match status" value="1"/>
</dbReference>
<dbReference type="PANTHER" id="PTHR30126">
    <property type="entry name" value="HTH-TYPE TRANSCRIPTIONAL REGULATOR"/>
    <property type="match status" value="1"/>
</dbReference>
<dbReference type="GO" id="GO:0003700">
    <property type="term" value="F:DNA-binding transcription factor activity"/>
    <property type="evidence" value="ECO:0007669"/>
    <property type="project" value="InterPro"/>
</dbReference>
<comment type="similarity">
    <text evidence="1">Belongs to the LysR transcriptional regulatory family.</text>
</comment>
<reference evidence="7" key="1">
    <citation type="submission" date="2017-02" db="EMBL/GenBank/DDBJ databases">
        <authorList>
            <person name="Varghese N."/>
            <person name="Submissions S."/>
        </authorList>
    </citation>
    <scope>NUCLEOTIDE SEQUENCE [LARGE SCALE GENOMIC DNA]</scope>
    <source>
        <strain evidence="7">ATCC 27094</strain>
    </source>
</reference>
<dbReference type="Proteomes" id="UP000190092">
    <property type="component" value="Unassembled WGS sequence"/>
</dbReference>
<evidence type="ECO:0000256" key="2">
    <source>
        <dbReference type="ARBA" id="ARBA00023015"/>
    </source>
</evidence>
<keyword evidence="7" id="KW-1185">Reference proteome</keyword>
<dbReference type="SUPFAM" id="SSF46785">
    <property type="entry name" value="Winged helix' DNA-binding domain"/>
    <property type="match status" value="1"/>
</dbReference>
<evidence type="ECO:0000256" key="3">
    <source>
        <dbReference type="ARBA" id="ARBA00023125"/>
    </source>
</evidence>
<protein>
    <submittedName>
        <fullName evidence="6">DNA-binding transcriptional regulator, LysR family</fullName>
    </submittedName>
</protein>
<dbReference type="Pfam" id="PF03466">
    <property type="entry name" value="LysR_substrate"/>
    <property type="match status" value="1"/>
</dbReference>
<dbReference type="Gene3D" id="1.10.10.10">
    <property type="entry name" value="Winged helix-like DNA-binding domain superfamily/Winged helix DNA-binding domain"/>
    <property type="match status" value="1"/>
</dbReference>
<feature type="domain" description="HTH lysR-type" evidence="5">
    <location>
        <begin position="1"/>
        <end position="58"/>
    </location>
</feature>
<evidence type="ECO:0000256" key="1">
    <source>
        <dbReference type="ARBA" id="ARBA00009437"/>
    </source>
</evidence>
<keyword evidence="4" id="KW-0804">Transcription</keyword>
<dbReference type="InterPro" id="IPR036390">
    <property type="entry name" value="WH_DNA-bd_sf"/>
</dbReference>
<dbReference type="Pfam" id="PF00126">
    <property type="entry name" value="HTH_1"/>
    <property type="match status" value="1"/>
</dbReference>
<name>A0A1T4LTJ7_9HYPH</name>
<dbReference type="FunFam" id="1.10.10.10:FF:000001">
    <property type="entry name" value="LysR family transcriptional regulator"/>
    <property type="match status" value="1"/>
</dbReference>
<dbReference type="PANTHER" id="PTHR30126:SF40">
    <property type="entry name" value="HTH-TYPE TRANSCRIPTIONAL REGULATOR GLTR"/>
    <property type="match status" value="1"/>
</dbReference>
<dbReference type="EMBL" id="FUWJ01000001">
    <property type="protein sequence ID" value="SJZ57951.1"/>
    <property type="molecule type" value="Genomic_DNA"/>
</dbReference>
<dbReference type="STRING" id="225324.SAMN02745126_01708"/>
<dbReference type="Gene3D" id="3.40.190.290">
    <property type="match status" value="1"/>
</dbReference>
<evidence type="ECO:0000256" key="4">
    <source>
        <dbReference type="ARBA" id="ARBA00023163"/>
    </source>
</evidence>
<gene>
    <name evidence="6" type="ORF">SAMN02745126_01708</name>
</gene>
<accession>A0A1T4LTJ7</accession>
<evidence type="ECO:0000313" key="6">
    <source>
        <dbReference type="EMBL" id="SJZ57951.1"/>
    </source>
</evidence>
<dbReference type="SUPFAM" id="SSF53850">
    <property type="entry name" value="Periplasmic binding protein-like II"/>
    <property type="match status" value="1"/>
</dbReference>
<keyword evidence="3 6" id="KW-0238">DNA-binding</keyword>
<dbReference type="RefSeq" id="WP_085933306.1">
    <property type="nucleotide sequence ID" value="NZ_FUWJ01000001.1"/>
</dbReference>
<dbReference type="GO" id="GO:0000976">
    <property type="term" value="F:transcription cis-regulatory region binding"/>
    <property type="evidence" value="ECO:0007669"/>
    <property type="project" value="TreeGrafter"/>
</dbReference>
<dbReference type="InterPro" id="IPR036388">
    <property type="entry name" value="WH-like_DNA-bd_sf"/>
</dbReference>
<evidence type="ECO:0000259" key="5">
    <source>
        <dbReference type="PROSITE" id="PS50931"/>
    </source>
</evidence>
<sequence>MNTSHLRSLVALSEAGSFTAAAAELGVTQSGVSQAIAALEETLGVALVVRHRRGADLTAAGERVVAHARAALDALGRIRAEADTVHGLAKGTIRLAGFPSVFATLLPPLLRRFRSRHPEVRVVALETDDREVETWLAKGKVDLGVVLNPAPRRAAAILGRDAWVPIFPSAHRLAQRSAVSLVELARQPFVLATGGCDVHAGTLAAAAGTSLADVQIEVRDWTSAIALVREGAGVALVPESTLPESRRGLRIGTLSTPLHRTFGLVVSPVREPSAAVRTFIAAAKADATSAAAPGPG</sequence>
<dbReference type="CDD" id="cd05466">
    <property type="entry name" value="PBP2_LTTR_substrate"/>
    <property type="match status" value="1"/>
</dbReference>
<dbReference type="PRINTS" id="PR00039">
    <property type="entry name" value="HTHLYSR"/>
</dbReference>